<dbReference type="Proteomes" id="UP000229081">
    <property type="component" value="Chromosome"/>
</dbReference>
<evidence type="ECO:0000313" key="2">
    <source>
        <dbReference type="EMBL" id="ATY30923.1"/>
    </source>
</evidence>
<feature type="domain" description="Pvc16 N-terminal" evidence="1">
    <location>
        <begin position="13"/>
        <end position="196"/>
    </location>
</feature>
<dbReference type="OrthoDB" id="7605214at2"/>
<gene>
    <name evidence="2" type="ORF">CVN68_02080</name>
</gene>
<dbReference type="EMBL" id="CP024923">
    <property type="protein sequence ID" value="ATY30923.1"/>
    <property type="molecule type" value="Genomic_DNA"/>
</dbReference>
<name>A0A2K8MAN0_9SPHN</name>
<dbReference type="KEGG" id="sphc:CVN68_02080"/>
<reference evidence="2 3" key="1">
    <citation type="submission" date="2017-11" db="EMBL/GenBank/DDBJ databases">
        <title>Complete genome sequence of Sphingomonas sp. Strain Cra20, a psychrotolerant potential plant growth promoting rhizobacteria.</title>
        <authorList>
            <person name="Luo Y."/>
        </authorList>
    </citation>
    <scope>NUCLEOTIDE SEQUENCE [LARGE SCALE GENOMIC DNA]</scope>
    <source>
        <strain evidence="2 3">Cra20</strain>
    </source>
</reference>
<organism evidence="2 3">
    <name type="scientific">Sphingomonas psychrotolerans</name>
    <dbReference type="NCBI Taxonomy" id="1327635"/>
    <lineage>
        <taxon>Bacteria</taxon>
        <taxon>Pseudomonadati</taxon>
        <taxon>Pseudomonadota</taxon>
        <taxon>Alphaproteobacteria</taxon>
        <taxon>Sphingomonadales</taxon>
        <taxon>Sphingomonadaceae</taxon>
        <taxon>Sphingomonas</taxon>
    </lineage>
</organism>
<protein>
    <recommendedName>
        <fullName evidence="1">Pvc16 N-terminal domain-containing protein</fullName>
    </recommendedName>
</protein>
<dbReference type="Pfam" id="PF14065">
    <property type="entry name" value="Pvc16_N"/>
    <property type="match status" value="1"/>
</dbReference>
<keyword evidence="3" id="KW-1185">Reference proteome</keyword>
<accession>A0A2K8MAN0</accession>
<dbReference type="RefSeq" id="WP_100280734.1">
    <property type="nucleotide sequence ID" value="NZ_CP024923.1"/>
</dbReference>
<proteinExistence type="predicted"/>
<dbReference type="AlphaFoldDB" id="A0A2K8MAN0"/>
<evidence type="ECO:0000313" key="3">
    <source>
        <dbReference type="Proteomes" id="UP000229081"/>
    </source>
</evidence>
<dbReference type="InterPro" id="IPR025351">
    <property type="entry name" value="Pvc16_N"/>
</dbReference>
<sequence length="203" mass="21796">MADFRVVDHTGLTLVALIERQLVDLGIANVSVGVVSAGIFATLGATPNAFISLFLYQISGNAELRNLPETLFPDGTRGRQPLPLELSYLITAWGVRTPGDIASDQQAAGEEARLLGAVLQALYEHAEVGRGELSDVVALPVWAPYDGLQIALQPLPIDTQYRLWDATDLGYRLSLAYRVRVASLQPTPPLPAPPVVNAEMALA</sequence>
<evidence type="ECO:0000259" key="1">
    <source>
        <dbReference type="Pfam" id="PF14065"/>
    </source>
</evidence>